<evidence type="ECO:0000313" key="19">
    <source>
        <dbReference type="Proteomes" id="UP000250918"/>
    </source>
</evidence>
<dbReference type="CDD" id="cd08966">
    <property type="entry name" value="EcFpg-like_N"/>
    <property type="match status" value="1"/>
</dbReference>
<evidence type="ECO:0000256" key="7">
    <source>
        <dbReference type="ARBA" id="ARBA00022801"/>
    </source>
</evidence>
<evidence type="ECO:0000256" key="1">
    <source>
        <dbReference type="ARBA" id="ARBA00001668"/>
    </source>
</evidence>
<dbReference type="Gene3D" id="1.10.8.50">
    <property type="match status" value="1"/>
</dbReference>
<evidence type="ECO:0000256" key="2">
    <source>
        <dbReference type="ARBA" id="ARBA00009409"/>
    </source>
</evidence>
<feature type="binding site" evidence="15">
    <location>
        <position position="117"/>
    </location>
    <ligand>
        <name>DNA</name>
        <dbReference type="ChEBI" id="CHEBI:16991"/>
    </ligand>
</feature>
<dbReference type="InterPro" id="IPR015887">
    <property type="entry name" value="DNA_glyclase_Znf_dom_DNA_BS"/>
</dbReference>
<comment type="caution">
    <text evidence="18">The sequence shown here is derived from an EMBL/GenBank/DDBJ whole genome shotgun (WGS) entry which is preliminary data.</text>
</comment>
<dbReference type="GO" id="GO:0034039">
    <property type="term" value="F:8-oxo-7,8-dihydroguanine DNA N-glycosylase activity"/>
    <property type="evidence" value="ECO:0007669"/>
    <property type="project" value="TreeGrafter"/>
</dbReference>
<keyword evidence="8 15" id="KW-0862">Zinc</keyword>
<feature type="domain" description="Formamidopyrimidine-DNA glycosylase catalytic" evidence="17">
    <location>
        <begin position="2"/>
        <end position="120"/>
    </location>
</feature>
<comment type="catalytic activity">
    <reaction evidence="1 15">
        <text>Hydrolysis of DNA containing ring-opened 7-methylguanine residues, releasing 2,6-diamino-4-hydroxy-5-(N-methyl)formamidopyrimidine.</text>
        <dbReference type="EC" id="3.2.2.23"/>
    </reaction>
</comment>
<evidence type="ECO:0000259" key="16">
    <source>
        <dbReference type="PROSITE" id="PS51066"/>
    </source>
</evidence>
<comment type="cofactor">
    <cofactor evidence="15">
        <name>Zn(2+)</name>
        <dbReference type="ChEBI" id="CHEBI:29105"/>
    </cofactor>
    <text evidence="15">Binds 1 zinc ion per subunit.</text>
</comment>
<evidence type="ECO:0000256" key="9">
    <source>
        <dbReference type="ARBA" id="ARBA00023125"/>
    </source>
</evidence>
<dbReference type="PANTHER" id="PTHR22993:SF9">
    <property type="entry name" value="FORMAMIDOPYRIMIDINE-DNA GLYCOSYLASE"/>
    <property type="match status" value="1"/>
</dbReference>
<dbReference type="SUPFAM" id="SSF81624">
    <property type="entry name" value="N-terminal domain of MutM-like DNA repair proteins"/>
    <property type="match status" value="1"/>
</dbReference>
<dbReference type="EMBL" id="PQAP01000201">
    <property type="protein sequence ID" value="PWB68435.1"/>
    <property type="molecule type" value="Genomic_DNA"/>
</dbReference>
<dbReference type="Gene3D" id="3.20.190.10">
    <property type="entry name" value="MutM-like, N-terminal"/>
    <property type="match status" value="1"/>
</dbReference>
<dbReference type="NCBIfam" id="TIGR00577">
    <property type="entry name" value="fpg"/>
    <property type="match status" value="1"/>
</dbReference>
<evidence type="ECO:0000256" key="12">
    <source>
        <dbReference type="ARBA" id="ARBA00023268"/>
    </source>
</evidence>
<dbReference type="GO" id="GO:0140078">
    <property type="term" value="F:class I DNA-(apurinic or apyrimidinic site) endonuclease activity"/>
    <property type="evidence" value="ECO:0007669"/>
    <property type="project" value="UniProtKB-EC"/>
</dbReference>
<name>A0A855X2T4_9BACT</name>
<dbReference type="EC" id="3.2.2.23" evidence="15"/>
<evidence type="ECO:0000256" key="14">
    <source>
        <dbReference type="ARBA" id="ARBA00044632"/>
    </source>
</evidence>
<dbReference type="InterPro" id="IPR010979">
    <property type="entry name" value="Ribosomal_uS13-like_H2TH"/>
</dbReference>
<dbReference type="HAMAP" id="MF_00103">
    <property type="entry name" value="Fapy_DNA_glycosyl"/>
    <property type="match status" value="1"/>
</dbReference>
<dbReference type="InterPro" id="IPR010663">
    <property type="entry name" value="Znf_FPG/IleRS"/>
</dbReference>
<keyword evidence="4 15" id="KW-0479">Metal-binding</keyword>
<feature type="domain" description="FPG-type" evidence="16">
    <location>
        <begin position="243"/>
        <end position="277"/>
    </location>
</feature>
<dbReference type="InterPro" id="IPR000214">
    <property type="entry name" value="Znf_DNA_glyclase/AP_lyase"/>
</dbReference>
<feature type="binding site" evidence="15">
    <location>
        <position position="97"/>
    </location>
    <ligand>
        <name>DNA</name>
        <dbReference type="ChEBI" id="CHEBI:16991"/>
    </ligand>
</feature>
<dbReference type="PROSITE" id="PS51068">
    <property type="entry name" value="FPG_CAT"/>
    <property type="match status" value="1"/>
</dbReference>
<keyword evidence="6 15" id="KW-0863">Zinc-finger</keyword>
<dbReference type="PROSITE" id="PS51066">
    <property type="entry name" value="ZF_FPG_2"/>
    <property type="match status" value="1"/>
</dbReference>
<keyword evidence="9 15" id="KW-0238">DNA-binding</keyword>
<dbReference type="GO" id="GO:0008270">
    <property type="term" value="F:zinc ion binding"/>
    <property type="evidence" value="ECO:0007669"/>
    <property type="project" value="UniProtKB-UniRule"/>
</dbReference>
<keyword evidence="7 15" id="KW-0378">Hydrolase</keyword>
<dbReference type="InterPro" id="IPR012319">
    <property type="entry name" value="FPG_cat"/>
</dbReference>
<feature type="active site" description="Proton donor; for beta-elimination activity" evidence="15">
    <location>
        <position position="63"/>
    </location>
</feature>
<reference evidence="18 19" key="1">
    <citation type="journal article" date="2018" name="ISME J.">
        <title>A methanotrophic archaeon couples anaerobic oxidation of methane to Fe(III) reduction.</title>
        <authorList>
            <person name="Cai C."/>
            <person name="Leu A.O."/>
            <person name="Xie G.J."/>
            <person name="Guo J."/>
            <person name="Feng Y."/>
            <person name="Zhao J.X."/>
            <person name="Tyson G.W."/>
            <person name="Yuan Z."/>
            <person name="Hu S."/>
        </authorList>
    </citation>
    <scope>NUCLEOTIDE SEQUENCE [LARGE SCALE GENOMIC DNA]</scope>
    <source>
        <strain evidence="18">FeB_12</strain>
    </source>
</reference>
<dbReference type="InterPro" id="IPR015886">
    <property type="entry name" value="H2TH_FPG"/>
</dbReference>
<evidence type="ECO:0000256" key="8">
    <source>
        <dbReference type="ARBA" id="ARBA00022833"/>
    </source>
</evidence>
<dbReference type="NCBIfam" id="NF002211">
    <property type="entry name" value="PRK01103.1"/>
    <property type="match status" value="1"/>
</dbReference>
<sequence length="279" mass="31757">MPELPEVETVVRGLRPILVGKTIGAITMRAPKSSIVVSPTLKLQQFEKLMTGRKVTGIARRGKNILISLSGHLTLWVHLKMTGHFSWVPKATPIDNHDLLIFDLADTSRHLRFNDYRRFGRLRLFRNDELWQQKGLVELGPEPLEITAEQFVALCHRRPRQIKQALLDQSLIAGIGNIYADESLYYARIHPRRLTTSLARAKLTELHGHIQRILRRAIRLHGTSVDTYTGVNGQTGSFQSYLKAYGNEGEPCERCGAKIVRERIGSRSAHYCPRCQRLH</sequence>
<dbReference type="GO" id="GO:0006284">
    <property type="term" value="P:base-excision repair"/>
    <property type="evidence" value="ECO:0007669"/>
    <property type="project" value="InterPro"/>
</dbReference>
<protein>
    <recommendedName>
        <fullName evidence="15">Formamidopyrimidine-DNA glycosylase</fullName>
        <shortName evidence="15">Fapy-DNA glycosylase</shortName>
        <ecNumber evidence="15">3.2.2.23</ecNumber>
    </recommendedName>
    <alternativeName>
        <fullName evidence="15">DNA-(apurinic or apyrimidinic site) lyase MutM</fullName>
        <shortName evidence="15">AP lyase MutM</shortName>
        <ecNumber evidence="15">4.2.99.18</ecNumber>
    </alternativeName>
</protein>
<evidence type="ECO:0000256" key="4">
    <source>
        <dbReference type="ARBA" id="ARBA00022723"/>
    </source>
</evidence>
<evidence type="ECO:0000256" key="5">
    <source>
        <dbReference type="ARBA" id="ARBA00022763"/>
    </source>
</evidence>
<dbReference type="SUPFAM" id="SSF57716">
    <property type="entry name" value="Glucocorticoid receptor-like (DNA-binding domain)"/>
    <property type="match status" value="1"/>
</dbReference>
<comment type="similarity">
    <text evidence="2 15">Belongs to the FPG family.</text>
</comment>
<feature type="active site" description="Proton donor" evidence="15">
    <location>
        <position position="3"/>
    </location>
</feature>
<dbReference type="PROSITE" id="PS01242">
    <property type="entry name" value="ZF_FPG_1"/>
    <property type="match status" value="1"/>
</dbReference>
<keyword evidence="12 15" id="KW-0511">Multifunctional enzyme</keyword>
<dbReference type="InterPro" id="IPR020629">
    <property type="entry name" value="FPG_Glyclase"/>
</dbReference>
<evidence type="ECO:0000256" key="11">
    <source>
        <dbReference type="ARBA" id="ARBA00023239"/>
    </source>
</evidence>
<dbReference type="Pfam" id="PF06827">
    <property type="entry name" value="zf-FPG_IleRS"/>
    <property type="match status" value="1"/>
</dbReference>
<dbReference type="FunFam" id="1.10.8.50:FF:000003">
    <property type="entry name" value="Formamidopyrimidine-DNA glycosylase"/>
    <property type="match status" value="1"/>
</dbReference>
<organism evidence="18 19">
    <name type="scientific">candidate division GN15 bacterium</name>
    <dbReference type="NCBI Taxonomy" id="2072418"/>
    <lineage>
        <taxon>Bacteria</taxon>
        <taxon>candidate division GN15</taxon>
    </lineage>
</organism>
<dbReference type="SUPFAM" id="SSF46946">
    <property type="entry name" value="S13-like H2TH domain"/>
    <property type="match status" value="1"/>
</dbReference>
<evidence type="ECO:0000256" key="3">
    <source>
        <dbReference type="ARBA" id="ARBA00011245"/>
    </source>
</evidence>
<dbReference type="GO" id="GO:0003684">
    <property type="term" value="F:damaged DNA binding"/>
    <property type="evidence" value="ECO:0007669"/>
    <property type="project" value="InterPro"/>
</dbReference>
<dbReference type="Proteomes" id="UP000250918">
    <property type="component" value="Unassembled WGS sequence"/>
</dbReference>
<keyword evidence="5 15" id="KW-0227">DNA damage</keyword>
<evidence type="ECO:0000259" key="17">
    <source>
        <dbReference type="PROSITE" id="PS51068"/>
    </source>
</evidence>
<feature type="binding site" evidence="15">
    <location>
        <position position="158"/>
    </location>
    <ligand>
        <name>DNA</name>
        <dbReference type="ChEBI" id="CHEBI:16991"/>
    </ligand>
</feature>
<evidence type="ECO:0000313" key="18">
    <source>
        <dbReference type="EMBL" id="PWB68435.1"/>
    </source>
</evidence>
<dbReference type="Pfam" id="PF06831">
    <property type="entry name" value="H2TH"/>
    <property type="match status" value="1"/>
</dbReference>
<dbReference type="Pfam" id="PF01149">
    <property type="entry name" value="Fapy_DNA_glyco"/>
    <property type="match status" value="1"/>
</dbReference>
<comment type="function">
    <text evidence="15">Involved in base excision repair of DNA damaged by oxidation or by mutagenic agents. Acts as DNA glycosylase that recognizes and removes damaged bases. Has a preference for oxidized purines, such as 7,8-dihydro-8-oxoguanine (8-oxoG). Has AP (apurinic/apyrimidinic) lyase activity and introduces nicks in the DNA strand. Cleaves the DNA backbone by beta-delta elimination to generate a single-strand break at the site of the removed base with both 3'- and 5'-phosphates.</text>
</comment>
<evidence type="ECO:0000256" key="15">
    <source>
        <dbReference type="HAMAP-Rule" id="MF_00103"/>
    </source>
</evidence>
<proteinExistence type="inferred from homology"/>
<dbReference type="PANTHER" id="PTHR22993">
    <property type="entry name" value="FORMAMIDOPYRIMIDINE-DNA GLYCOSYLASE"/>
    <property type="match status" value="1"/>
</dbReference>
<keyword evidence="11 15" id="KW-0456">Lyase</keyword>
<keyword evidence="10 15" id="KW-0234">DNA repair</keyword>
<dbReference type="InterPro" id="IPR035937">
    <property type="entry name" value="FPG_N"/>
</dbReference>
<feature type="active site" description="Proton donor; for delta-elimination activity" evidence="15">
    <location>
        <position position="267"/>
    </location>
</feature>
<accession>A0A855X2T4</accession>
<dbReference type="AlphaFoldDB" id="A0A855X2T4"/>
<evidence type="ECO:0000256" key="13">
    <source>
        <dbReference type="ARBA" id="ARBA00023295"/>
    </source>
</evidence>
<comment type="catalytic activity">
    <reaction evidence="14 15">
        <text>2'-deoxyribonucleotide-(2'-deoxyribose 5'-phosphate)-2'-deoxyribonucleotide-DNA = a 3'-end 2'-deoxyribonucleotide-(2,3-dehydro-2,3-deoxyribose 5'-phosphate)-DNA + a 5'-end 5'-phospho-2'-deoxyribonucleoside-DNA + H(+)</text>
        <dbReference type="Rhea" id="RHEA:66592"/>
        <dbReference type="Rhea" id="RHEA-COMP:13180"/>
        <dbReference type="Rhea" id="RHEA-COMP:16897"/>
        <dbReference type="Rhea" id="RHEA-COMP:17067"/>
        <dbReference type="ChEBI" id="CHEBI:15378"/>
        <dbReference type="ChEBI" id="CHEBI:136412"/>
        <dbReference type="ChEBI" id="CHEBI:157695"/>
        <dbReference type="ChEBI" id="CHEBI:167181"/>
        <dbReference type="EC" id="4.2.99.18"/>
    </reaction>
</comment>
<dbReference type="SMART" id="SM01232">
    <property type="entry name" value="H2TH"/>
    <property type="match status" value="1"/>
</dbReference>
<evidence type="ECO:0000256" key="10">
    <source>
        <dbReference type="ARBA" id="ARBA00023204"/>
    </source>
</evidence>
<evidence type="ECO:0000256" key="6">
    <source>
        <dbReference type="ARBA" id="ARBA00022771"/>
    </source>
</evidence>
<feature type="active site" description="Schiff-base intermediate with DNA" evidence="15">
    <location>
        <position position="2"/>
    </location>
</feature>
<dbReference type="EC" id="4.2.99.18" evidence="15"/>
<comment type="subunit">
    <text evidence="3 15">Monomer.</text>
</comment>
<gene>
    <name evidence="15" type="primary">mutM</name>
    <name evidence="15" type="synonym">fpg</name>
    <name evidence="18" type="ORF">C3F09_11660</name>
</gene>
<keyword evidence="13 15" id="KW-0326">Glycosidase</keyword>
<dbReference type="SMART" id="SM00898">
    <property type="entry name" value="Fapy_DNA_glyco"/>
    <property type="match status" value="1"/>
</dbReference>